<feature type="signal peptide" evidence="1">
    <location>
        <begin position="1"/>
        <end position="20"/>
    </location>
</feature>
<evidence type="ECO:0000313" key="3">
    <source>
        <dbReference type="EMBL" id="TDU66170.1"/>
    </source>
</evidence>
<dbReference type="InterPro" id="IPR007372">
    <property type="entry name" value="Lipid/polyisoprenoid-bd_YceI"/>
</dbReference>
<reference evidence="3 4" key="1">
    <citation type="submission" date="2019-03" db="EMBL/GenBank/DDBJ databases">
        <title>Genomic Encyclopedia of Archaeal and Bacterial Type Strains, Phase II (KMG-II): from individual species to whole genera.</title>
        <authorList>
            <person name="Goeker M."/>
        </authorList>
    </citation>
    <scope>NUCLEOTIDE SEQUENCE [LARGE SCALE GENOMIC DNA]</scope>
    <source>
        <strain evidence="3 4">ATCC 25309</strain>
    </source>
</reference>
<gene>
    <name evidence="3" type="ORF">EI77_03909</name>
</gene>
<dbReference type="AlphaFoldDB" id="A0A4R7RLE6"/>
<organism evidence="3 4">
    <name type="scientific">Prosthecobacter fusiformis</name>
    <dbReference type="NCBI Taxonomy" id="48464"/>
    <lineage>
        <taxon>Bacteria</taxon>
        <taxon>Pseudomonadati</taxon>
        <taxon>Verrucomicrobiota</taxon>
        <taxon>Verrucomicrobiia</taxon>
        <taxon>Verrucomicrobiales</taxon>
        <taxon>Verrucomicrobiaceae</taxon>
        <taxon>Prosthecobacter</taxon>
    </lineage>
</organism>
<dbReference type="RefSeq" id="WP_133796906.1">
    <property type="nucleotide sequence ID" value="NZ_SOCA01000009.1"/>
</dbReference>
<name>A0A4R7RLE6_9BACT</name>
<dbReference type="SUPFAM" id="SSF101874">
    <property type="entry name" value="YceI-like"/>
    <property type="match status" value="1"/>
</dbReference>
<dbReference type="Gene3D" id="2.40.128.110">
    <property type="entry name" value="Lipid/polyisoprenoid-binding, YceI-like"/>
    <property type="match status" value="1"/>
</dbReference>
<protein>
    <submittedName>
        <fullName evidence="3">YceI-like domain-containing protein</fullName>
    </submittedName>
</protein>
<comment type="caution">
    <text evidence="3">The sequence shown here is derived from an EMBL/GenBank/DDBJ whole genome shotgun (WGS) entry which is preliminary data.</text>
</comment>
<feature type="domain" description="Lipid/polyisoprenoid-binding YceI-like" evidence="2">
    <location>
        <begin position="33"/>
        <end position="186"/>
    </location>
</feature>
<dbReference type="Pfam" id="PF04264">
    <property type="entry name" value="YceI"/>
    <property type="match status" value="1"/>
</dbReference>
<dbReference type="InterPro" id="IPR036761">
    <property type="entry name" value="TTHA0802/YceI-like_sf"/>
</dbReference>
<sequence>MNSYLLLLINLLLGATLVQADQKVLWSGTGDITFSGTSTLHDWAGKVAASPFSATVVYDESGRPQRIQAKVSVEAGKMDTAEPKRDENMKQALNVPIYPLIQASLDAPAEKIAADGKTPTRLPMTLMLLGKSHKIVAEISDWKLSAKKATFDLDFDVSMKASGISVPPVLIFIRVGDAVKVHASVTLTQN</sequence>
<feature type="chain" id="PRO_5020894781" evidence="1">
    <location>
        <begin position="21"/>
        <end position="190"/>
    </location>
</feature>
<keyword evidence="4" id="KW-1185">Reference proteome</keyword>
<proteinExistence type="predicted"/>
<dbReference type="Proteomes" id="UP000295662">
    <property type="component" value="Unassembled WGS sequence"/>
</dbReference>
<dbReference type="OrthoDB" id="194287at2"/>
<evidence type="ECO:0000259" key="2">
    <source>
        <dbReference type="Pfam" id="PF04264"/>
    </source>
</evidence>
<evidence type="ECO:0000313" key="4">
    <source>
        <dbReference type="Proteomes" id="UP000295662"/>
    </source>
</evidence>
<evidence type="ECO:0000256" key="1">
    <source>
        <dbReference type="SAM" id="SignalP"/>
    </source>
</evidence>
<keyword evidence="1" id="KW-0732">Signal</keyword>
<accession>A0A4R7RLE6</accession>
<dbReference type="EMBL" id="SOCA01000009">
    <property type="protein sequence ID" value="TDU66170.1"/>
    <property type="molecule type" value="Genomic_DNA"/>
</dbReference>